<dbReference type="SMART" id="SM00385">
    <property type="entry name" value="CYCLIN"/>
    <property type="match status" value="1"/>
</dbReference>
<dbReference type="InterPro" id="IPR006671">
    <property type="entry name" value="Cyclin_N"/>
</dbReference>
<gene>
    <name evidence="4" type="ORF">TM35_000053870</name>
</gene>
<accession>A0A1X0P4N0</accession>
<protein>
    <submittedName>
        <fullName evidence="4">Exportin 1</fullName>
    </submittedName>
</protein>
<feature type="compositionally biased region" description="Polar residues" evidence="2">
    <location>
        <begin position="494"/>
        <end position="505"/>
    </location>
</feature>
<dbReference type="Proteomes" id="UP000192257">
    <property type="component" value="Unassembled WGS sequence"/>
</dbReference>
<dbReference type="InterPro" id="IPR013763">
    <property type="entry name" value="Cyclin-like_dom"/>
</dbReference>
<dbReference type="EMBL" id="NBCO01000005">
    <property type="protein sequence ID" value="ORC91791.1"/>
    <property type="molecule type" value="Genomic_DNA"/>
</dbReference>
<feature type="region of interest" description="Disordered" evidence="2">
    <location>
        <begin position="576"/>
        <end position="595"/>
    </location>
</feature>
<proteinExistence type="inferred from homology"/>
<feature type="domain" description="Cyclin-like" evidence="3">
    <location>
        <begin position="346"/>
        <end position="435"/>
    </location>
</feature>
<evidence type="ECO:0000259" key="3">
    <source>
        <dbReference type="SMART" id="SM00385"/>
    </source>
</evidence>
<dbReference type="VEuPathDB" id="TriTrypDB:TM35_000053870"/>
<evidence type="ECO:0000256" key="1">
    <source>
        <dbReference type="RuleBase" id="RU000383"/>
    </source>
</evidence>
<feature type="compositionally biased region" description="Polar residues" evidence="2">
    <location>
        <begin position="582"/>
        <end position="591"/>
    </location>
</feature>
<reference evidence="4 5" key="1">
    <citation type="submission" date="2017-03" db="EMBL/GenBank/DDBJ databases">
        <title>An alternative strategy for trypanosome survival in the mammalian bloodstream revealed through genome and transcriptome analysis of the ubiquitous bovine parasite Trypanosoma (Megatrypanum) theileri.</title>
        <authorList>
            <person name="Kelly S."/>
            <person name="Ivens A."/>
            <person name="Mott A."/>
            <person name="O'Neill E."/>
            <person name="Emms D."/>
            <person name="Macleod O."/>
            <person name="Voorheis P."/>
            <person name="Matthews J."/>
            <person name="Matthews K."/>
            <person name="Carrington M."/>
        </authorList>
    </citation>
    <scope>NUCLEOTIDE SEQUENCE [LARGE SCALE GENOMIC DNA]</scope>
    <source>
        <strain evidence="4">Edinburgh</strain>
    </source>
</reference>
<evidence type="ECO:0000256" key="2">
    <source>
        <dbReference type="SAM" id="MobiDB-lite"/>
    </source>
</evidence>
<name>A0A1X0P4N0_9TRYP</name>
<dbReference type="GeneID" id="39982822"/>
<feature type="region of interest" description="Disordered" evidence="2">
    <location>
        <begin position="491"/>
        <end position="511"/>
    </location>
</feature>
<dbReference type="AlphaFoldDB" id="A0A1X0P4N0"/>
<dbReference type="Gene3D" id="1.10.472.10">
    <property type="entry name" value="Cyclin-like"/>
    <property type="match status" value="1"/>
</dbReference>
<sequence length="661" mass="73673">MRENVECSYGELYSLIRDIQDDSGVLHEQFLPHFTALRERVWSVPLVFIYGRGTLPSSIHPWRLCEVSRFYFPVYNRLKQEGSAVTGIISDRHPHTVVDEEQEVSDSSSEDVAIMASRLELVGTVFSIEVYQVVARNETGLQSSLKLEQYNQPLSSSILRIITNEAGIPVDEEIAAQRILQSSKDQLQDIFFKTFTPLLGATFNQFEKKWCDCVTGTLSHSDLESGGVSSKTRSCNDVNEEASLVSPNVPLEPPRHDVDSTVASDARNIRDPLYDSNFLDQRNESCVCNNSSISSGTTSTSTDLSLRWSALLFLFEQEERYRFDVVGAWARWTDGWDEVSRFAVVNSIDDIISSLGGSREAAHVSTAYLDVFLCRSQNVVRDSTYFSGVLLACAMLGCKQVDRFFPPIKSFLRCLRPESRITEMDFLRYEMHVLETLDFRLQPVTTLEIVEMLLHLCSGPAIQRTMEAVQRRSALKRWECPLSTTTTTNTTTTFLPYSSNSNSDGSGPEGGVEGLRWADVQRVSRLLADVMLRESRASAHRPPALALAIVAAAAAAAHWTLPASLRALLPQNSTTDTHHNVNNDSSCSSGIESGFEPDAESSELLRRYADALRTHGVVPLLPAAIELVQEWCNATTRRPLDGVLRRRYNINGGSDIAETTC</sequence>
<comment type="caution">
    <text evidence="4">The sequence shown here is derived from an EMBL/GenBank/DDBJ whole genome shotgun (WGS) entry which is preliminary data.</text>
</comment>
<organism evidence="4 5">
    <name type="scientific">Trypanosoma theileri</name>
    <dbReference type="NCBI Taxonomy" id="67003"/>
    <lineage>
        <taxon>Eukaryota</taxon>
        <taxon>Discoba</taxon>
        <taxon>Euglenozoa</taxon>
        <taxon>Kinetoplastea</taxon>
        <taxon>Metakinetoplastina</taxon>
        <taxon>Trypanosomatida</taxon>
        <taxon>Trypanosomatidae</taxon>
        <taxon>Trypanosoma</taxon>
    </lineage>
</organism>
<evidence type="ECO:0000313" key="5">
    <source>
        <dbReference type="Proteomes" id="UP000192257"/>
    </source>
</evidence>
<evidence type="ECO:0000313" key="4">
    <source>
        <dbReference type="EMBL" id="ORC91791.1"/>
    </source>
</evidence>
<dbReference type="Pfam" id="PF00134">
    <property type="entry name" value="Cyclin_N"/>
    <property type="match status" value="1"/>
</dbReference>
<keyword evidence="1" id="KW-0195">Cyclin</keyword>
<dbReference type="SUPFAM" id="SSF47954">
    <property type="entry name" value="Cyclin-like"/>
    <property type="match status" value="1"/>
</dbReference>
<dbReference type="InterPro" id="IPR036915">
    <property type="entry name" value="Cyclin-like_sf"/>
</dbReference>
<comment type="similarity">
    <text evidence="1">Belongs to the cyclin family.</text>
</comment>
<keyword evidence="5" id="KW-1185">Reference proteome</keyword>
<dbReference type="OrthoDB" id="251535at2759"/>
<dbReference type="RefSeq" id="XP_028885857.1">
    <property type="nucleotide sequence ID" value="XM_029023042.1"/>
</dbReference>